<evidence type="ECO:0000256" key="1">
    <source>
        <dbReference type="SAM" id="MobiDB-lite"/>
    </source>
</evidence>
<dbReference type="EMBL" id="JADYXP020000017">
    <property type="protein sequence ID" value="KAL0107086.1"/>
    <property type="molecule type" value="Genomic_DNA"/>
</dbReference>
<organism evidence="2 3">
    <name type="scientific">Cardiocondyla obscurior</name>
    <dbReference type="NCBI Taxonomy" id="286306"/>
    <lineage>
        <taxon>Eukaryota</taxon>
        <taxon>Metazoa</taxon>
        <taxon>Ecdysozoa</taxon>
        <taxon>Arthropoda</taxon>
        <taxon>Hexapoda</taxon>
        <taxon>Insecta</taxon>
        <taxon>Pterygota</taxon>
        <taxon>Neoptera</taxon>
        <taxon>Endopterygota</taxon>
        <taxon>Hymenoptera</taxon>
        <taxon>Apocrita</taxon>
        <taxon>Aculeata</taxon>
        <taxon>Formicoidea</taxon>
        <taxon>Formicidae</taxon>
        <taxon>Myrmicinae</taxon>
        <taxon>Cardiocondyla</taxon>
    </lineage>
</organism>
<keyword evidence="3" id="KW-1185">Reference proteome</keyword>
<protein>
    <submittedName>
        <fullName evidence="2">Uncharacterized protein</fullName>
    </submittedName>
</protein>
<comment type="caution">
    <text evidence="2">The sequence shown here is derived from an EMBL/GenBank/DDBJ whole genome shotgun (WGS) entry which is preliminary data.</text>
</comment>
<gene>
    <name evidence="2" type="ORF">PUN28_015553</name>
</gene>
<proteinExistence type="predicted"/>
<dbReference type="Proteomes" id="UP001430953">
    <property type="component" value="Unassembled WGS sequence"/>
</dbReference>
<accession>A0AAW2EXZ1</accession>
<name>A0AAW2EXZ1_9HYME</name>
<feature type="region of interest" description="Disordered" evidence="1">
    <location>
        <begin position="1"/>
        <end position="34"/>
    </location>
</feature>
<evidence type="ECO:0000313" key="3">
    <source>
        <dbReference type="Proteomes" id="UP001430953"/>
    </source>
</evidence>
<dbReference type="AlphaFoldDB" id="A0AAW2EXZ1"/>
<sequence>MAGKTGGLTRVIKSRGDCAKRGRDPHSPGRSGWRARGAYVTLGVYVPSTRNKRKRQGSRECGISRYLSKRWSAGAARGERKREEK</sequence>
<reference evidence="2 3" key="1">
    <citation type="submission" date="2023-03" db="EMBL/GenBank/DDBJ databases">
        <title>High recombination rates correlate with genetic variation in Cardiocondyla obscurior ants.</title>
        <authorList>
            <person name="Errbii M."/>
        </authorList>
    </citation>
    <scope>NUCLEOTIDE SEQUENCE [LARGE SCALE GENOMIC DNA]</scope>
    <source>
        <strain evidence="2">Alpha-2009</strain>
        <tissue evidence="2">Whole body</tissue>
    </source>
</reference>
<evidence type="ECO:0000313" key="2">
    <source>
        <dbReference type="EMBL" id="KAL0107086.1"/>
    </source>
</evidence>
<feature type="compositionally biased region" description="Basic and acidic residues" evidence="1">
    <location>
        <begin position="14"/>
        <end position="27"/>
    </location>
</feature>